<evidence type="ECO:0000313" key="3">
    <source>
        <dbReference type="WBParaSite" id="ACRNAN_scaffold14590.g7271.t1"/>
    </source>
</evidence>
<organism evidence="2 3">
    <name type="scientific">Acrobeloides nanus</name>
    <dbReference type="NCBI Taxonomy" id="290746"/>
    <lineage>
        <taxon>Eukaryota</taxon>
        <taxon>Metazoa</taxon>
        <taxon>Ecdysozoa</taxon>
        <taxon>Nematoda</taxon>
        <taxon>Chromadorea</taxon>
        <taxon>Rhabditida</taxon>
        <taxon>Tylenchina</taxon>
        <taxon>Cephalobomorpha</taxon>
        <taxon>Cephaloboidea</taxon>
        <taxon>Cephalobidae</taxon>
        <taxon>Acrobeloides</taxon>
    </lineage>
</organism>
<keyword evidence="1" id="KW-1133">Transmembrane helix</keyword>
<evidence type="ECO:0000256" key="1">
    <source>
        <dbReference type="SAM" id="Phobius"/>
    </source>
</evidence>
<reference evidence="3" key="1">
    <citation type="submission" date="2022-11" db="UniProtKB">
        <authorList>
            <consortium name="WormBaseParasite"/>
        </authorList>
    </citation>
    <scope>IDENTIFICATION</scope>
</reference>
<dbReference type="PANTHER" id="PTHR23021">
    <property type="entry name" value="SERPENTINE RECEPTOR, CLASS T"/>
    <property type="match status" value="1"/>
</dbReference>
<keyword evidence="1" id="KW-0472">Membrane</keyword>
<accession>A0A914CUX9</accession>
<protein>
    <submittedName>
        <fullName evidence="3">Uncharacterized protein</fullName>
    </submittedName>
</protein>
<keyword evidence="2" id="KW-1185">Reference proteome</keyword>
<dbReference type="PANTHER" id="PTHR23021:SF11">
    <property type="entry name" value="SERPENTINE RECEPTOR, CLASS T"/>
    <property type="match status" value="1"/>
</dbReference>
<dbReference type="Pfam" id="PF10321">
    <property type="entry name" value="7TM_GPCR_Srt"/>
    <property type="match status" value="1"/>
</dbReference>
<dbReference type="WBParaSite" id="ACRNAN_scaffold14590.g7271.t1">
    <property type="protein sequence ID" value="ACRNAN_scaffold14590.g7271.t1"/>
    <property type="gene ID" value="ACRNAN_scaffold14590.g7271"/>
</dbReference>
<sequence>MNYYFFDHAKYNRLYNCSMLNDTQWESYKQPSIFGAFHVILATIYQILYLPFLVVMLKEQFWKYSCYKMMFFLGVTDVCATIIGGTFEGIFAIKGDIFCTNPNFMYLVGCFQVEGVCYLVEFSEPLLLTEPLSEPVKNHRLGELYYLDPPLPL</sequence>
<proteinExistence type="predicted"/>
<evidence type="ECO:0000313" key="2">
    <source>
        <dbReference type="Proteomes" id="UP000887540"/>
    </source>
</evidence>
<name>A0A914CUX9_9BILA</name>
<dbReference type="InterPro" id="IPR019425">
    <property type="entry name" value="7TM_GPCR_serpentine_rcpt_Srt"/>
</dbReference>
<dbReference type="AlphaFoldDB" id="A0A914CUX9"/>
<dbReference type="Proteomes" id="UP000887540">
    <property type="component" value="Unplaced"/>
</dbReference>
<keyword evidence="1" id="KW-0812">Transmembrane</keyword>
<feature type="transmembrane region" description="Helical" evidence="1">
    <location>
        <begin position="33"/>
        <end position="57"/>
    </location>
</feature>
<feature type="transmembrane region" description="Helical" evidence="1">
    <location>
        <begin position="69"/>
        <end position="93"/>
    </location>
</feature>